<reference evidence="1" key="1">
    <citation type="journal article" date="2015" name="Nature">
        <title>Complex archaea that bridge the gap between prokaryotes and eukaryotes.</title>
        <authorList>
            <person name="Spang A."/>
            <person name="Saw J.H."/>
            <person name="Jorgensen S.L."/>
            <person name="Zaremba-Niedzwiedzka K."/>
            <person name="Martijn J."/>
            <person name="Lind A.E."/>
            <person name="van Eijk R."/>
            <person name="Schleper C."/>
            <person name="Guy L."/>
            <person name="Ettema T.J."/>
        </authorList>
    </citation>
    <scope>NUCLEOTIDE SEQUENCE</scope>
</reference>
<name>A0A0F9U0J0_9ZZZZ</name>
<accession>A0A0F9U0J0</accession>
<sequence length="248" mass="28437">MTKADEKAAAEKARCKARKKKCSNCKHRFTKGDKTWKCPECKTDRRCKNRPVEGYKVCRMHGARGGRPPGSKFSIARKIEAAFNRIMGNSTIWEMVEQQAAMGVRWEQLVLKLDDLKHEGVDVAAVLKQVNRAIKYVGQGDKGILTAKEALWEIRSLLEDSNREHNLWLQILQVTEFMRKNSDTQKKWARENLQNVPVSEVIEVMVFLQQAAFIFIPNPQDRKAYINRIRSYFPAAENTLIGDGTNDI</sequence>
<dbReference type="AlphaFoldDB" id="A0A0F9U0J0"/>
<evidence type="ECO:0000313" key="1">
    <source>
        <dbReference type="EMBL" id="KKN47173.1"/>
    </source>
</evidence>
<organism evidence="1">
    <name type="scientific">marine sediment metagenome</name>
    <dbReference type="NCBI Taxonomy" id="412755"/>
    <lineage>
        <taxon>unclassified sequences</taxon>
        <taxon>metagenomes</taxon>
        <taxon>ecological metagenomes</taxon>
    </lineage>
</organism>
<comment type="caution">
    <text evidence="1">The sequence shown here is derived from an EMBL/GenBank/DDBJ whole genome shotgun (WGS) entry which is preliminary data.</text>
</comment>
<protein>
    <submittedName>
        <fullName evidence="1">Uncharacterized protein</fullName>
    </submittedName>
</protein>
<proteinExistence type="predicted"/>
<dbReference type="EMBL" id="LAZR01001291">
    <property type="protein sequence ID" value="KKN47173.1"/>
    <property type="molecule type" value="Genomic_DNA"/>
</dbReference>
<gene>
    <name evidence="1" type="ORF">LCGC14_0665690</name>
</gene>